<feature type="compositionally biased region" description="Pro residues" evidence="1">
    <location>
        <begin position="69"/>
        <end position="89"/>
    </location>
</feature>
<sequence>PFLPPSPFLPISKTPLPSRSLSYILNPAQPSPPSSPSSLPPSLPPSPLPPSLPPVQLGFPGPSVWHARPSPPPLPPLPLRLPFPPPTGPTPSAATWEGGSSAFLLHCPARNARHARQQGEGG</sequence>
<dbReference type="EMBL" id="AZIL01001296">
    <property type="protein sequence ID" value="EWM24389.1"/>
    <property type="molecule type" value="Genomic_DNA"/>
</dbReference>
<evidence type="ECO:0000256" key="1">
    <source>
        <dbReference type="SAM" id="MobiDB-lite"/>
    </source>
</evidence>
<evidence type="ECO:0000313" key="2">
    <source>
        <dbReference type="EMBL" id="EWM24389.1"/>
    </source>
</evidence>
<comment type="caution">
    <text evidence="2">The sequence shown here is derived from an EMBL/GenBank/DDBJ whole genome shotgun (WGS) entry which is preliminary data.</text>
</comment>
<dbReference type="AlphaFoldDB" id="W7TVP4"/>
<feature type="region of interest" description="Disordered" evidence="1">
    <location>
        <begin position="22"/>
        <end position="97"/>
    </location>
</feature>
<accession>W7TVP4</accession>
<dbReference type="Proteomes" id="UP000019335">
    <property type="component" value="Chromosome 14"/>
</dbReference>
<protein>
    <submittedName>
        <fullName evidence="2">Uncharacterized protein</fullName>
    </submittedName>
</protein>
<feature type="non-terminal residue" evidence="2">
    <location>
        <position position="1"/>
    </location>
</feature>
<keyword evidence="3" id="KW-1185">Reference proteome</keyword>
<evidence type="ECO:0000313" key="3">
    <source>
        <dbReference type="Proteomes" id="UP000019335"/>
    </source>
</evidence>
<feature type="compositionally biased region" description="Pro residues" evidence="1">
    <location>
        <begin position="29"/>
        <end position="53"/>
    </location>
</feature>
<organism evidence="2 3">
    <name type="scientific">Nannochloropsis gaditana</name>
    <dbReference type="NCBI Taxonomy" id="72520"/>
    <lineage>
        <taxon>Eukaryota</taxon>
        <taxon>Sar</taxon>
        <taxon>Stramenopiles</taxon>
        <taxon>Ochrophyta</taxon>
        <taxon>Eustigmatophyceae</taxon>
        <taxon>Eustigmatales</taxon>
        <taxon>Monodopsidaceae</taxon>
        <taxon>Nannochloropsis</taxon>
    </lineage>
</organism>
<name>W7TVP4_9STRA</name>
<proteinExistence type="predicted"/>
<reference evidence="2 3" key="1">
    <citation type="journal article" date="2014" name="Mol. Plant">
        <title>Chromosome Scale Genome Assembly and Transcriptome Profiling of Nannochloropsis gaditana in Nitrogen Depletion.</title>
        <authorList>
            <person name="Corteggiani Carpinelli E."/>
            <person name="Telatin A."/>
            <person name="Vitulo N."/>
            <person name="Forcato C."/>
            <person name="D'Angelo M."/>
            <person name="Schiavon R."/>
            <person name="Vezzi A."/>
            <person name="Giacometti G.M."/>
            <person name="Morosinotto T."/>
            <person name="Valle G."/>
        </authorList>
    </citation>
    <scope>NUCLEOTIDE SEQUENCE [LARGE SCALE GENOMIC DNA]</scope>
    <source>
        <strain evidence="2 3">B-31</strain>
    </source>
</reference>
<gene>
    <name evidence="2" type="ORF">Naga_103880g1</name>
</gene>